<dbReference type="PANTHER" id="PTHR45436:SF5">
    <property type="entry name" value="SENSOR HISTIDINE KINASE TRCS"/>
    <property type="match status" value="1"/>
</dbReference>
<keyword evidence="5" id="KW-0808">Transferase</keyword>
<dbReference type="OMA" id="QNIWVES"/>
<feature type="domain" description="Histidine kinase" evidence="13">
    <location>
        <begin position="262"/>
        <end position="473"/>
    </location>
</feature>
<dbReference type="PANTHER" id="PTHR45436">
    <property type="entry name" value="SENSOR HISTIDINE KINASE YKOH"/>
    <property type="match status" value="1"/>
</dbReference>
<sequence>MSWRERFGHWYQQLSTRLVLSHVFVAVLVLAFALGVSQVTFRQYLVRSQMARLVSQADAIAPVMHGYFTGAIYPEMGVYLVNLLQGTLNDRVFVVDDTGQVLLETGSPRIPVTPLPEPVLARVLESGLPYRGILNQHVAAVGVPIVVGNQVAGGVFLESPLSLANRTAGSLTRLLVLGEMVAVVVVGALAYEISQRLAQPIDRLRRTVATMGQGPESVRAEVQGPTEVQALAVEFNRLQDRIERQMEQLRREAEARDALLAHVAHDLRTPLTSIRGFLEAIEDGVATGEQQKRAIHVAWEETLRLQRLVDRLLKATRIWSQTGSRERLALQAWVGKTIERVRPVADRAQVGVVWQNRQDGVMWGNEDYLMEALMNVLDNAIKWSPPGSTVEVISDVVDGQAVIEVDDQGPGIPDELLPRVFERFVTGDLSRQGSSGLGLAIVEDVVRQHQGSVVIERRPEGGTRVTLRFPVEEASLA</sequence>
<dbReference type="InterPro" id="IPR036890">
    <property type="entry name" value="HATPase_C_sf"/>
</dbReference>
<reference evidence="15" key="2">
    <citation type="submission" date="2006-12" db="EMBL/GenBank/DDBJ databases">
        <authorList>
            <person name="Caldwell P.E."/>
            <person name="Norris P.R."/>
        </authorList>
    </citation>
    <scope>NUCLEOTIDE SEQUENCE</scope>
    <source>
        <strain evidence="15">NAL</strain>
    </source>
</reference>
<feature type="transmembrane region" description="Helical" evidence="12">
    <location>
        <begin position="20"/>
        <end position="41"/>
    </location>
</feature>
<evidence type="ECO:0000256" key="9">
    <source>
        <dbReference type="ARBA" id="ARBA00023012"/>
    </source>
</evidence>
<dbReference type="CDD" id="cd00082">
    <property type="entry name" value="HisKA"/>
    <property type="match status" value="1"/>
</dbReference>
<evidence type="ECO:0000256" key="7">
    <source>
        <dbReference type="ARBA" id="ARBA00022777"/>
    </source>
</evidence>
<dbReference type="InterPro" id="IPR005467">
    <property type="entry name" value="His_kinase_dom"/>
</dbReference>
<dbReference type="Gene3D" id="1.10.287.130">
    <property type="match status" value="1"/>
</dbReference>
<dbReference type="InterPro" id="IPR036097">
    <property type="entry name" value="HisK_dim/P_sf"/>
</dbReference>
<feature type="domain" description="HAMP" evidence="14">
    <location>
        <begin position="195"/>
        <end position="247"/>
    </location>
</feature>
<dbReference type="Pfam" id="PF00672">
    <property type="entry name" value="HAMP"/>
    <property type="match status" value="1"/>
</dbReference>
<keyword evidence="7 15" id="KW-0418">Kinase</keyword>
<dbReference type="Gene3D" id="6.10.340.10">
    <property type="match status" value="1"/>
</dbReference>
<evidence type="ECO:0000259" key="14">
    <source>
        <dbReference type="PROSITE" id="PS50885"/>
    </source>
</evidence>
<dbReference type="SMART" id="SM00304">
    <property type="entry name" value="HAMP"/>
    <property type="match status" value="1"/>
</dbReference>
<keyword evidence="11" id="KW-0175">Coiled coil</keyword>
<evidence type="ECO:0000256" key="5">
    <source>
        <dbReference type="ARBA" id="ARBA00022679"/>
    </source>
</evidence>
<dbReference type="PROSITE" id="PS50109">
    <property type="entry name" value="HIS_KIN"/>
    <property type="match status" value="1"/>
</dbReference>
<dbReference type="CDD" id="cd06225">
    <property type="entry name" value="HAMP"/>
    <property type="match status" value="1"/>
</dbReference>
<dbReference type="Pfam" id="PF02518">
    <property type="entry name" value="HATPase_c"/>
    <property type="match status" value="1"/>
</dbReference>
<dbReference type="InterPro" id="IPR003594">
    <property type="entry name" value="HATPase_dom"/>
</dbReference>
<dbReference type="Gene3D" id="3.30.565.10">
    <property type="entry name" value="Histidine kinase-like ATPase, C-terminal domain"/>
    <property type="match status" value="1"/>
</dbReference>
<evidence type="ECO:0000256" key="6">
    <source>
        <dbReference type="ARBA" id="ARBA00022692"/>
    </source>
</evidence>
<dbReference type="InterPro" id="IPR004358">
    <property type="entry name" value="Sig_transdc_His_kin-like_C"/>
</dbReference>
<feature type="coiled-coil region" evidence="11">
    <location>
        <begin position="228"/>
        <end position="259"/>
    </location>
</feature>
<evidence type="ECO:0000256" key="1">
    <source>
        <dbReference type="ARBA" id="ARBA00000085"/>
    </source>
</evidence>
<dbReference type="SMART" id="SM00388">
    <property type="entry name" value="HisKA"/>
    <property type="match status" value="1"/>
</dbReference>
<proteinExistence type="predicted"/>
<dbReference type="InterPro" id="IPR003660">
    <property type="entry name" value="HAMP_dom"/>
</dbReference>
<dbReference type="InterPro" id="IPR003661">
    <property type="entry name" value="HisK_dim/P_dom"/>
</dbReference>
<comment type="catalytic activity">
    <reaction evidence="1">
        <text>ATP + protein L-histidine = ADP + protein N-phospho-L-histidine.</text>
        <dbReference type="EC" id="2.7.13.3"/>
    </reaction>
</comment>
<dbReference type="SUPFAM" id="SSF47384">
    <property type="entry name" value="Homodimeric domain of signal transducing histidine kinase"/>
    <property type="match status" value="1"/>
</dbReference>
<dbReference type="SUPFAM" id="SSF55874">
    <property type="entry name" value="ATPase domain of HSP90 chaperone/DNA topoisomerase II/histidine kinase"/>
    <property type="match status" value="1"/>
</dbReference>
<dbReference type="AlphaFoldDB" id="A1Z6C7"/>
<evidence type="ECO:0000256" key="4">
    <source>
        <dbReference type="ARBA" id="ARBA00022553"/>
    </source>
</evidence>
<dbReference type="CDD" id="cd00075">
    <property type="entry name" value="HATPase"/>
    <property type="match status" value="1"/>
</dbReference>
<name>A1Z6C7_9FIRM</name>
<evidence type="ECO:0000256" key="12">
    <source>
        <dbReference type="SAM" id="Phobius"/>
    </source>
</evidence>
<evidence type="ECO:0000256" key="2">
    <source>
        <dbReference type="ARBA" id="ARBA00004370"/>
    </source>
</evidence>
<evidence type="ECO:0000259" key="13">
    <source>
        <dbReference type="PROSITE" id="PS50109"/>
    </source>
</evidence>
<evidence type="ECO:0000256" key="8">
    <source>
        <dbReference type="ARBA" id="ARBA00022989"/>
    </source>
</evidence>
<keyword evidence="6 12" id="KW-0812">Transmembrane</keyword>
<accession>A1Z6C7</accession>
<dbReference type="PROSITE" id="PS50885">
    <property type="entry name" value="HAMP"/>
    <property type="match status" value="1"/>
</dbReference>
<keyword evidence="4" id="KW-0597">Phosphoprotein</keyword>
<comment type="subcellular location">
    <subcellularLocation>
        <location evidence="2">Membrane</location>
    </subcellularLocation>
</comment>
<dbReference type="SUPFAM" id="SSF158472">
    <property type="entry name" value="HAMP domain-like"/>
    <property type="match status" value="1"/>
</dbReference>
<reference evidence="15" key="3">
    <citation type="journal article" date="2007" name="Microbiology">
        <title>Ribulose bisphosphate carboxylase activity and a Calvin cycle gene cluster in Sulfobacillus species.</title>
        <authorList>
            <person name="Caldwell P.E."/>
            <person name="McLean M.R."/>
            <person name="Norris P.R."/>
        </authorList>
    </citation>
    <scope>NUCLEOTIDE SEQUENCE</scope>
    <source>
        <strain evidence="15">NAL</strain>
    </source>
</reference>
<keyword evidence="9" id="KW-0902">Two-component regulatory system</keyword>
<evidence type="ECO:0000256" key="11">
    <source>
        <dbReference type="SAM" id="Coils"/>
    </source>
</evidence>
<dbReference type="EMBL" id="U75301">
    <property type="protein sequence ID" value="ABM17106.1"/>
    <property type="molecule type" value="Genomic_DNA"/>
</dbReference>
<evidence type="ECO:0000256" key="3">
    <source>
        <dbReference type="ARBA" id="ARBA00012438"/>
    </source>
</evidence>
<organism evidence="15">
    <name type="scientific">Sulfobacillus acidophilus</name>
    <dbReference type="NCBI Taxonomy" id="53633"/>
    <lineage>
        <taxon>Bacteria</taxon>
        <taxon>Bacillati</taxon>
        <taxon>Bacillota</taxon>
        <taxon>Clostridia</taxon>
        <taxon>Eubacteriales</taxon>
        <taxon>Clostridiales Family XVII. Incertae Sedis</taxon>
        <taxon>Sulfobacillus</taxon>
    </lineage>
</organism>
<dbReference type="Pfam" id="PF00512">
    <property type="entry name" value="HisKA"/>
    <property type="match status" value="1"/>
</dbReference>
<evidence type="ECO:0000256" key="10">
    <source>
        <dbReference type="ARBA" id="ARBA00023136"/>
    </source>
</evidence>
<dbReference type="SMART" id="SM00387">
    <property type="entry name" value="HATPase_c"/>
    <property type="match status" value="1"/>
</dbReference>
<dbReference type="GO" id="GO:0005886">
    <property type="term" value="C:plasma membrane"/>
    <property type="evidence" value="ECO:0007669"/>
    <property type="project" value="TreeGrafter"/>
</dbReference>
<dbReference type="InterPro" id="IPR050428">
    <property type="entry name" value="TCS_sensor_his_kinase"/>
</dbReference>
<dbReference type="GO" id="GO:0000155">
    <property type="term" value="F:phosphorelay sensor kinase activity"/>
    <property type="evidence" value="ECO:0007669"/>
    <property type="project" value="InterPro"/>
</dbReference>
<reference evidence="15" key="1">
    <citation type="submission" date="1995-10" db="EMBL/GenBank/DDBJ databases">
        <title>Partial sequence of the Rubisco large chain of two acidophilic Gram positive, mineral sulphide-oxidising bacteria.</title>
        <authorList>
            <person name="Clark D.A."/>
            <person name="Norris P.R."/>
        </authorList>
    </citation>
    <scope>NUCLEOTIDE SEQUENCE</scope>
    <source>
        <strain evidence="15">NAL</strain>
    </source>
</reference>
<dbReference type="FunFam" id="1.10.287.130:FF:000001">
    <property type="entry name" value="Two-component sensor histidine kinase"/>
    <property type="match status" value="1"/>
</dbReference>
<protein>
    <recommendedName>
        <fullName evidence="3">histidine kinase</fullName>
        <ecNumber evidence="3">2.7.13.3</ecNumber>
    </recommendedName>
</protein>
<dbReference type="EC" id="2.7.13.3" evidence="3"/>
<dbReference type="PRINTS" id="PR00344">
    <property type="entry name" value="BCTRLSENSOR"/>
</dbReference>
<evidence type="ECO:0000313" key="15">
    <source>
        <dbReference type="EMBL" id="ABM17106.1"/>
    </source>
</evidence>
<keyword evidence="10 12" id="KW-0472">Membrane</keyword>
<keyword evidence="8 12" id="KW-1133">Transmembrane helix</keyword>